<evidence type="ECO:0000313" key="9">
    <source>
        <dbReference type="Proteomes" id="UP000642748"/>
    </source>
</evidence>
<dbReference type="EMBL" id="BONZ01000129">
    <property type="protein sequence ID" value="GIH21405.1"/>
    <property type="molecule type" value="Genomic_DNA"/>
</dbReference>
<dbReference type="Gene3D" id="2.40.110.10">
    <property type="entry name" value="Butyryl-CoA Dehydrogenase, subunit A, domain 2"/>
    <property type="match status" value="1"/>
</dbReference>
<sequence>MPDRHDSGPGAVRSAAAYPPFLVAEDFERLLGDPTDETVEFSYARCLELDEREAFPAAICRMLEQLRLHHYYVPDRYGGRLSSYEVVLQLVRLLARRDLTVAIGHCATFLGAVSAWVGARDEQARRLAREVLDGTPMSWGLTERQHGSDLLAGDLVAVRDDDGFRLRGEKWLINNATRARIVSVLARTADAGDPRGFDVLLLDKAHLAPGHFTCLPKVRTHGIRGADISGIVCEDVRVPLAAQVGSAGSGIEIVLKGLQLTRTMCAGLAIGATDQALRIAVGWARDHRTDEGRLLDLPPVRRILVDAYTELLGAEALAIAAARSIHHHPAELSVISAVVKVLAPTRLQAAVGSLGTILGSAAMVTDDPTALRYDKIMRDGRLIGLFDGNTVVNLNAIIHQFPNLVRGFRRGAEWPDSVDTHDLTREVPAFDPGRLNLIARGGATVVRALPALVSQLGTLAQTRPELASTLHLASRLEESARALHEHLSDLRPVPGPVPSHYFDAAARWSLCYLGSTALAVWLATHPHANQLTTSPIWRDAVWLDAVLGRTLASLGDPPAPDAETDDTLLTQLLAQEHVGDLFSLLPCRLSESRGGR</sequence>
<dbReference type="InterPro" id="IPR046373">
    <property type="entry name" value="Acyl-CoA_Oxase/DH_mid-dom_sf"/>
</dbReference>
<dbReference type="GO" id="GO:0003995">
    <property type="term" value="F:acyl-CoA dehydrogenase activity"/>
    <property type="evidence" value="ECO:0007669"/>
    <property type="project" value="TreeGrafter"/>
</dbReference>
<dbReference type="InterPro" id="IPR009100">
    <property type="entry name" value="AcylCoA_DH/oxidase_NM_dom_sf"/>
</dbReference>
<dbReference type="InterPro" id="IPR006091">
    <property type="entry name" value="Acyl-CoA_Oxase/DH_mid-dom"/>
</dbReference>
<keyword evidence="9" id="KW-1185">Reference proteome</keyword>
<comment type="similarity">
    <text evidence="2 5">Belongs to the acyl-CoA dehydrogenase family.</text>
</comment>
<dbReference type="InterPro" id="IPR036250">
    <property type="entry name" value="AcylCo_DH-like_C"/>
</dbReference>
<dbReference type="GO" id="GO:0005886">
    <property type="term" value="C:plasma membrane"/>
    <property type="evidence" value="ECO:0007669"/>
    <property type="project" value="TreeGrafter"/>
</dbReference>
<dbReference type="Gene3D" id="1.20.140.10">
    <property type="entry name" value="Butyryl-CoA Dehydrogenase, subunit A, domain 3"/>
    <property type="match status" value="1"/>
</dbReference>
<evidence type="ECO:0000256" key="4">
    <source>
        <dbReference type="ARBA" id="ARBA00022827"/>
    </source>
</evidence>
<feature type="domain" description="Acyl-CoA oxidase/dehydrogenase middle" evidence="7">
    <location>
        <begin position="140"/>
        <end position="236"/>
    </location>
</feature>
<evidence type="ECO:0000256" key="2">
    <source>
        <dbReference type="ARBA" id="ARBA00009347"/>
    </source>
</evidence>
<evidence type="ECO:0000259" key="7">
    <source>
        <dbReference type="Pfam" id="PF02770"/>
    </source>
</evidence>
<dbReference type="Pfam" id="PF00441">
    <property type="entry name" value="Acyl-CoA_dh_1"/>
    <property type="match status" value="1"/>
</dbReference>
<keyword evidence="5" id="KW-0560">Oxidoreductase</keyword>
<evidence type="ECO:0000256" key="3">
    <source>
        <dbReference type="ARBA" id="ARBA00022630"/>
    </source>
</evidence>
<evidence type="ECO:0000313" key="8">
    <source>
        <dbReference type="EMBL" id="GIH21405.1"/>
    </source>
</evidence>
<dbReference type="Proteomes" id="UP000642748">
    <property type="component" value="Unassembled WGS sequence"/>
</dbReference>
<dbReference type="SUPFAM" id="SSF56645">
    <property type="entry name" value="Acyl-CoA dehydrogenase NM domain-like"/>
    <property type="match status" value="1"/>
</dbReference>
<dbReference type="GO" id="GO:0050660">
    <property type="term" value="F:flavin adenine dinucleotide binding"/>
    <property type="evidence" value="ECO:0007669"/>
    <property type="project" value="InterPro"/>
</dbReference>
<organism evidence="8 9">
    <name type="scientific">Rugosimonospora africana</name>
    <dbReference type="NCBI Taxonomy" id="556532"/>
    <lineage>
        <taxon>Bacteria</taxon>
        <taxon>Bacillati</taxon>
        <taxon>Actinomycetota</taxon>
        <taxon>Actinomycetes</taxon>
        <taxon>Micromonosporales</taxon>
        <taxon>Micromonosporaceae</taxon>
        <taxon>Rugosimonospora</taxon>
    </lineage>
</organism>
<dbReference type="CDD" id="cd00567">
    <property type="entry name" value="ACAD"/>
    <property type="match status" value="1"/>
</dbReference>
<dbReference type="AlphaFoldDB" id="A0A8J3R1R9"/>
<gene>
    <name evidence="8" type="ORF">Raf01_95770</name>
</gene>
<feature type="domain" description="Acyl-CoA dehydrogenase/oxidase C-terminal" evidence="6">
    <location>
        <begin position="248"/>
        <end position="398"/>
    </location>
</feature>
<dbReference type="InterPro" id="IPR009075">
    <property type="entry name" value="AcylCo_DH/oxidase_C"/>
</dbReference>
<proteinExistence type="inferred from homology"/>
<dbReference type="SUPFAM" id="SSF47203">
    <property type="entry name" value="Acyl-CoA dehydrogenase C-terminal domain-like"/>
    <property type="match status" value="1"/>
</dbReference>
<evidence type="ECO:0000256" key="1">
    <source>
        <dbReference type="ARBA" id="ARBA00001974"/>
    </source>
</evidence>
<protein>
    <submittedName>
        <fullName evidence="8">Acyl-CoA dehydrogenase</fullName>
    </submittedName>
</protein>
<accession>A0A8J3R1R9</accession>
<name>A0A8J3R1R9_9ACTN</name>
<dbReference type="PANTHER" id="PTHR43884:SF19">
    <property type="entry name" value="ACYL-COA DEHYDROGENASE FADE4-RELATED"/>
    <property type="match status" value="1"/>
</dbReference>
<dbReference type="Pfam" id="PF02770">
    <property type="entry name" value="Acyl-CoA_dh_M"/>
    <property type="match status" value="1"/>
</dbReference>
<evidence type="ECO:0000256" key="5">
    <source>
        <dbReference type="RuleBase" id="RU362125"/>
    </source>
</evidence>
<reference evidence="8" key="1">
    <citation type="submission" date="2021-01" db="EMBL/GenBank/DDBJ databases">
        <title>Whole genome shotgun sequence of Rugosimonospora africana NBRC 104875.</title>
        <authorList>
            <person name="Komaki H."/>
            <person name="Tamura T."/>
        </authorList>
    </citation>
    <scope>NUCLEOTIDE SEQUENCE</scope>
    <source>
        <strain evidence="8">NBRC 104875</strain>
    </source>
</reference>
<comment type="caution">
    <text evidence="8">The sequence shown here is derived from an EMBL/GenBank/DDBJ whole genome shotgun (WGS) entry which is preliminary data.</text>
</comment>
<keyword evidence="3 5" id="KW-0285">Flavoprotein</keyword>
<dbReference type="RefSeq" id="WP_203924785.1">
    <property type="nucleotide sequence ID" value="NZ_BONZ01000129.1"/>
</dbReference>
<dbReference type="InterPro" id="IPR037069">
    <property type="entry name" value="AcylCoA_DH/ox_N_sf"/>
</dbReference>
<evidence type="ECO:0000259" key="6">
    <source>
        <dbReference type="Pfam" id="PF00441"/>
    </source>
</evidence>
<keyword evidence="4 5" id="KW-0274">FAD</keyword>
<dbReference type="PANTHER" id="PTHR43884">
    <property type="entry name" value="ACYL-COA DEHYDROGENASE"/>
    <property type="match status" value="1"/>
</dbReference>
<comment type="cofactor">
    <cofactor evidence="1 5">
        <name>FAD</name>
        <dbReference type="ChEBI" id="CHEBI:57692"/>
    </cofactor>
</comment>
<dbReference type="Gene3D" id="1.10.540.10">
    <property type="entry name" value="Acyl-CoA dehydrogenase/oxidase, N-terminal domain"/>
    <property type="match status" value="1"/>
</dbReference>